<feature type="domain" description="Glucose/Sorbosone dehydrogenase" evidence="3">
    <location>
        <begin position="73"/>
        <end position="365"/>
    </location>
</feature>
<accession>A0A1G8P2E0</accession>
<proteinExistence type="predicted"/>
<dbReference type="SUPFAM" id="SSF50952">
    <property type="entry name" value="Soluble quinoprotein glucose dehydrogenase"/>
    <property type="match status" value="1"/>
</dbReference>
<feature type="signal peptide" evidence="2">
    <location>
        <begin position="1"/>
        <end position="21"/>
    </location>
</feature>
<dbReference type="RefSeq" id="WP_244157664.1">
    <property type="nucleotide sequence ID" value="NZ_CBCSKY010000011.1"/>
</dbReference>
<dbReference type="InterPro" id="IPR011042">
    <property type="entry name" value="6-blade_b-propeller_TolB-like"/>
</dbReference>
<dbReference type="Proteomes" id="UP000199050">
    <property type="component" value="Unassembled WGS sequence"/>
</dbReference>
<gene>
    <name evidence="4" type="ORF">SAMN05216192_10968</name>
</gene>
<organism evidence="4 5">
    <name type="scientific">Paenibacillus typhae</name>
    <dbReference type="NCBI Taxonomy" id="1174501"/>
    <lineage>
        <taxon>Bacteria</taxon>
        <taxon>Bacillati</taxon>
        <taxon>Bacillota</taxon>
        <taxon>Bacilli</taxon>
        <taxon>Bacillales</taxon>
        <taxon>Paenibacillaceae</taxon>
        <taxon>Paenibacillus</taxon>
    </lineage>
</organism>
<dbReference type="PANTHER" id="PTHR19328:SF13">
    <property type="entry name" value="HIPL1 PROTEIN"/>
    <property type="match status" value="1"/>
</dbReference>
<evidence type="ECO:0000259" key="3">
    <source>
        <dbReference type="Pfam" id="PF07995"/>
    </source>
</evidence>
<evidence type="ECO:0000313" key="5">
    <source>
        <dbReference type="Proteomes" id="UP000199050"/>
    </source>
</evidence>
<keyword evidence="5" id="KW-1185">Reference proteome</keyword>
<dbReference type="Gene3D" id="2.120.10.30">
    <property type="entry name" value="TolB, C-terminal domain"/>
    <property type="match status" value="1"/>
</dbReference>
<evidence type="ECO:0000313" key="4">
    <source>
        <dbReference type="EMBL" id="SDI86711.1"/>
    </source>
</evidence>
<evidence type="ECO:0000256" key="2">
    <source>
        <dbReference type="SAM" id="SignalP"/>
    </source>
</evidence>
<name>A0A1G8P2E0_9BACL</name>
<evidence type="ECO:0000256" key="1">
    <source>
        <dbReference type="SAM" id="MobiDB-lite"/>
    </source>
</evidence>
<sequence>MKKIWMLSLLTAFITAGCSSAAEEPPLSLPAAQENQVQEQPAASAPRVSALPVQTAAPETDAVPEPEVLAANLEVPWSIAKDGDVLYITERTGSIVKIEDGTAVKQRVELKKELAGVSEAGLLGLALDPDFAETGLAYTYYTYDEGPEIFNRIVTLRLEKDAWKEEDLLLDNLPAGSVHHGGRLGIGPDGKLYATAGDAGDAEIAQERGSLGGKILRLNLDGSVPEDNPFADSYVYSYGHRNAQGLAWTEDGVLYASEHGNRSHDEINEIEPGLNYGWPVIEGEEQREGMVTPLFTSGGDTTWAPSGMAYADGRLYAAALRGSAILAFNLETGGEREVVTGYGRVRDVLIADDMLYFVSNNTDGRGTPQEEDDKLYRVSLSALDEG</sequence>
<protein>
    <submittedName>
        <fullName evidence="4">Glucose/arabinose dehydrogenase, beta-propeller fold</fullName>
    </submittedName>
</protein>
<feature type="chain" id="PRO_5011701422" evidence="2">
    <location>
        <begin position="22"/>
        <end position="386"/>
    </location>
</feature>
<reference evidence="5" key="1">
    <citation type="submission" date="2016-10" db="EMBL/GenBank/DDBJ databases">
        <authorList>
            <person name="Varghese N."/>
            <person name="Submissions S."/>
        </authorList>
    </citation>
    <scope>NUCLEOTIDE SEQUENCE [LARGE SCALE GENOMIC DNA]</scope>
    <source>
        <strain evidence="5">CGMCC 1.11012</strain>
    </source>
</reference>
<dbReference type="Pfam" id="PF07995">
    <property type="entry name" value="GSDH"/>
    <property type="match status" value="1"/>
</dbReference>
<dbReference type="PROSITE" id="PS51257">
    <property type="entry name" value="PROKAR_LIPOPROTEIN"/>
    <property type="match status" value="1"/>
</dbReference>
<keyword evidence="2" id="KW-0732">Signal</keyword>
<dbReference type="EMBL" id="FNDX01000009">
    <property type="protein sequence ID" value="SDI86711.1"/>
    <property type="molecule type" value="Genomic_DNA"/>
</dbReference>
<dbReference type="STRING" id="1174501.SAMN05216192_10968"/>
<feature type="region of interest" description="Disordered" evidence="1">
    <location>
        <begin position="32"/>
        <end position="61"/>
    </location>
</feature>
<dbReference type="InterPro" id="IPR012938">
    <property type="entry name" value="Glc/Sorbosone_DH"/>
</dbReference>
<dbReference type="InterPro" id="IPR011041">
    <property type="entry name" value="Quinoprot_gluc/sorb_DH_b-prop"/>
</dbReference>
<dbReference type="PANTHER" id="PTHR19328">
    <property type="entry name" value="HEDGEHOG-INTERACTING PROTEIN"/>
    <property type="match status" value="1"/>
</dbReference>
<dbReference type="AlphaFoldDB" id="A0A1G8P2E0"/>